<feature type="transmembrane region" description="Helical" evidence="1">
    <location>
        <begin position="40"/>
        <end position="58"/>
    </location>
</feature>
<gene>
    <name evidence="2" type="ORF">SAMN06295970_11816</name>
</gene>
<organism evidence="2 3">
    <name type="scientific">Noviherbaspirillum suwonense</name>
    <dbReference type="NCBI Taxonomy" id="1224511"/>
    <lineage>
        <taxon>Bacteria</taxon>
        <taxon>Pseudomonadati</taxon>
        <taxon>Pseudomonadota</taxon>
        <taxon>Betaproteobacteria</taxon>
        <taxon>Burkholderiales</taxon>
        <taxon>Oxalobacteraceae</taxon>
        <taxon>Noviherbaspirillum</taxon>
    </lineage>
</organism>
<keyword evidence="1" id="KW-0472">Membrane</keyword>
<dbReference type="EMBL" id="FXUL01000018">
    <property type="protein sequence ID" value="SMP72405.1"/>
    <property type="molecule type" value="Genomic_DNA"/>
</dbReference>
<comment type="caution">
    <text evidence="2">The sequence shown here is derived from an EMBL/GenBank/DDBJ whole genome shotgun (WGS) entry which is preliminary data.</text>
</comment>
<name>A0ABY1QMP3_9BURK</name>
<reference evidence="2 3" key="1">
    <citation type="submission" date="2017-05" db="EMBL/GenBank/DDBJ databases">
        <authorList>
            <person name="Varghese N."/>
            <person name="Submissions S."/>
        </authorList>
    </citation>
    <scope>NUCLEOTIDE SEQUENCE [LARGE SCALE GENOMIC DNA]</scope>
    <source>
        <strain evidence="2 3">DSM 26001</strain>
    </source>
</reference>
<dbReference type="Proteomes" id="UP001158049">
    <property type="component" value="Unassembled WGS sequence"/>
</dbReference>
<evidence type="ECO:0000313" key="3">
    <source>
        <dbReference type="Proteomes" id="UP001158049"/>
    </source>
</evidence>
<protein>
    <submittedName>
        <fullName evidence="2">Uncharacterized protein</fullName>
    </submittedName>
</protein>
<sequence length="75" mass="7713">MAFGSSLLHVSGYGALCAASLAIGGVVAAFRPPPDKLRGYIQHIAAGLVFAAASVEVLPDVMQREMPYAAARVSP</sequence>
<keyword evidence="1" id="KW-1133">Transmembrane helix</keyword>
<keyword evidence="3" id="KW-1185">Reference proteome</keyword>
<keyword evidence="1" id="KW-0812">Transmembrane</keyword>
<feature type="transmembrane region" description="Helical" evidence="1">
    <location>
        <begin position="7"/>
        <end position="28"/>
    </location>
</feature>
<proteinExistence type="predicted"/>
<evidence type="ECO:0000313" key="2">
    <source>
        <dbReference type="EMBL" id="SMP72405.1"/>
    </source>
</evidence>
<accession>A0ABY1QMP3</accession>
<evidence type="ECO:0000256" key="1">
    <source>
        <dbReference type="SAM" id="Phobius"/>
    </source>
</evidence>